<feature type="chain" id="PRO_5040486031" evidence="1">
    <location>
        <begin position="20"/>
        <end position="112"/>
    </location>
</feature>
<evidence type="ECO:0000313" key="2">
    <source>
        <dbReference type="EMBL" id="KAF9336307.1"/>
    </source>
</evidence>
<name>A0A9P5STE1_9FUNG</name>
<accession>A0A9P5STE1</accession>
<evidence type="ECO:0000256" key="1">
    <source>
        <dbReference type="SAM" id="SignalP"/>
    </source>
</evidence>
<dbReference type="Proteomes" id="UP000696485">
    <property type="component" value="Unassembled WGS sequence"/>
</dbReference>
<proteinExistence type="predicted"/>
<keyword evidence="1" id="KW-0732">Signal</keyword>
<dbReference type="EMBL" id="JAAAUY010000064">
    <property type="protein sequence ID" value="KAF9336307.1"/>
    <property type="molecule type" value="Genomic_DNA"/>
</dbReference>
<protein>
    <submittedName>
        <fullName evidence="2">Uncharacterized protein</fullName>
    </submittedName>
</protein>
<keyword evidence="3" id="KW-1185">Reference proteome</keyword>
<sequence>MMHRTILLFLVLCTIGALAELWNIEVTNNAGTTVRVDIEGRRHCICLEHSQTAKIKNTNGGLMRLFSTNDCKGNFAGLDKGKTVSNAQWVNSASVGISGIPSTGPYDCTGIF</sequence>
<gene>
    <name evidence="2" type="ORF">BG006_009045</name>
</gene>
<reference evidence="2" key="1">
    <citation type="journal article" date="2020" name="Fungal Divers.">
        <title>Resolving the Mortierellaceae phylogeny through synthesis of multi-gene phylogenetics and phylogenomics.</title>
        <authorList>
            <person name="Vandepol N."/>
            <person name="Liber J."/>
            <person name="Desiro A."/>
            <person name="Na H."/>
            <person name="Kennedy M."/>
            <person name="Barry K."/>
            <person name="Grigoriev I.V."/>
            <person name="Miller A.N."/>
            <person name="O'Donnell K."/>
            <person name="Stajich J.E."/>
            <person name="Bonito G."/>
        </authorList>
    </citation>
    <scope>NUCLEOTIDE SEQUENCE</scope>
    <source>
        <strain evidence="2">NVP1</strain>
    </source>
</reference>
<comment type="caution">
    <text evidence="2">The sequence shown here is derived from an EMBL/GenBank/DDBJ whole genome shotgun (WGS) entry which is preliminary data.</text>
</comment>
<organism evidence="2 3">
    <name type="scientific">Podila minutissima</name>
    <dbReference type="NCBI Taxonomy" id="64525"/>
    <lineage>
        <taxon>Eukaryota</taxon>
        <taxon>Fungi</taxon>
        <taxon>Fungi incertae sedis</taxon>
        <taxon>Mucoromycota</taxon>
        <taxon>Mortierellomycotina</taxon>
        <taxon>Mortierellomycetes</taxon>
        <taxon>Mortierellales</taxon>
        <taxon>Mortierellaceae</taxon>
        <taxon>Podila</taxon>
    </lineage>
</organism>
<evidence type="ECO:0000313" key="3">
    <source>
        <dbReference type="Proteomes" id="UP000696485"/>
    </source>
</evidence>
<dbReference type="AlphaFoldDB" id="A0A9P5STE1"/>
<feature type="signal peptide" evidence="1">
    <location>
        <begin position="1"/>
        <end position="19"/>
    </location>
</feature>